<accession>A0A8T3DDC0</accession>
<feature type="compositionally biased region" description="Basic and acidic residues" evidence="8">
    <location>
        <begin position="467"/>
        <end position="476"/>
    </location>
</feature>
<keyword evidence="6" id="KW-0675">Receptor</keyword>
<dbReference type="AlphaFoldDB" id="A0A8T3DDC0"/>
<comment type="subcellular location">
    <subcellularLocation>
        <location evidence="1">Membrane</location>
        <topology evidence="1">Single-pass type I membrane protein</topology>
    </subcellularLocation>
</comment>
<dbReference type="Pfam" id="PF08357">
    <property type="entry name" value="SEFIR"/>
    <property type="match status" value="1"/>
</dbReference>
<keyword evidence="5 9" id="KW-0472">Membrane</keyword>
<dbReference type="GO" id="GO:0030368">
    <property type="term" value="F:interleukin-17 receptor activity"/>
    <property type="evidence" value="ECO:0007669"/>
    <property type="project" value="InterPro"/>
</dbReference>
<evidence type="ECO:0000256" key="3">
    <source>
        <dbReference type="ARBA" id="ARBA00022729"/>
    </source>
</evidence>
<organism evidence="11 12">
    <name type="scientific">Albula goreensis</name>
    <dbReference type="NCBI Taxonomy" id="1534307"/>
    <lineage>
        <taxon>Eukaryota</taxon>
        <taxon>Metazoa</taxon>
        <taxon>Chordata</taxon>
        <taxon>Craniata</taxon>
        <taxon>Vertebrata</taxon>
        <taxon>Euteleostomi</taxon>
        <taxon>Actinopterygii</taxon>
        <taxon>Neopterygii</taxon>
        <taxon>Teleostei</taxon>
        <taxon>Albuliformes</taxon>
        <taxon>Albulidae</taxon>
        <taxon>Albula</taxon>
    </lineage>
</organism>
<keyword evidence="7" id="KW-0325">Glycoprotein</keyword>
<dbReference type="PANTHER" id="PTHR15583">
    <property type="entry name" value="INTERLEUKIN-17 RECEPTOR"/>
    <property type="match status" value="1"/>
</dbReference>
<evidence type="ECO:0000256" key="6">
    <source>
        <dbReference type="ARBA" id="ARBA00023170"/>
    </source>
</evidence>
<evidence type="ECO:0000256" key="9">
    <source>
        <dbReference type="SAM" id="Phobius"/>
    </source>
</evidence>
<evidence type="ECO:0000256" key="2">
    <source>
        <dbReference type="ARBA" id="ARBA00022692"/>
    </source>
</evidence>
<evidence type="ECO:0000256" key="5">
    <source>
        <dbReference type="ARBA" id="ARBA00023136"/>
    </source>
</evidence>
<evidence type="ECO:0000256" key="1">
    <source>
        <dbReference type="ARBA" id="ARBA00004479"/>
    </source>
</evidence>
<dbReference type="Proteomes" id="UP000829720">
    <property type="component" value="Unassembled WGS sequence"/>
</dbReference>
<feature type="compositionally biased region" description="Basic and acidic residues" evidence="8">
    <location>
        <begin position="299"/>
        <end position="309"/>
    </location>
</feature>
<evidence type="ECO:0000256" key="7">
    <source>
        <dbReference type="ARBA" id="ARBA00023180"/>
    </source>
</evidence>
<keyword evidence="4 9" id="KW-1133">Transmembrane helix</keyword>
<evidence type="ECO:0000256" key="4">
    <source>
        <dbReference type="ARBA" id="ARBA00022989"/>
    </source>
</evidence>
<evidence type="ECO:0000259" key="10">
    <source>
        <dbReference type="Pfam" id="PF08357"/>
    </source>
</evidence>
<feature type="region of interest" description="Disordered" evidence="8">
    <location>
        <begin position="299"/>
        <end position="325"/>
    </location>
</feature>
<feature type="region of interest" description="Disordered" evidence="8">
    <location>
        <begin position="452"/>
        <end position="482"/>
    </location>
</feature>
<evidence type="ECO:0000313" key="12">
    <source>
        <dbReference type="Proteomes" id="UP000829720"/>
    </source>
</evidence>
<dbReference type="InterPro" id="IPR039465">
    <property type="entry name" value="IL-17_rcpt-like"/>
</dbReference>
<keyword evidence="2 9" id="KW-0812">Transmembrane</keyword>
<proteinExistence type="predicted"/>
<sequence>MYGAQSLVWKPVCDTASLMPSASLCWRLKEISSPCLPVANSTLQVQDRRINISTVDQHPLMCVQLSLNGTHDVRCPFQSGDSEWHAVILPAAWHFHVHLTTSIPASFSAQLCVLEGDLCVARGTVHSVTSKNSTQAEMRLPYSMLSEGLCIQVWRSAPAVIGKRLMCPLYSHGRSGLIVMAAVVVVLFLVTLAYLVYQCVRKGLSDWQLRQKPVLLVCSSELAPQVSAVCALASLLQGELCAGVRMALWAQNTGGVAKLGPLPWLYGQCEAVRGAGGKVLIAWSPEAMEAHRSWGRAEEVCGEEKGKDEGLEEEESGSADEKGVQTRLCGQREPSSVTAPILRAALSCLQGALQGGRQGHGFALVYFKGLCHSRDIPPELRAVPRYCLPQDFGGLVQELQGGAVGGALGGGCRCWTGLLSKILALRLAQRLKAWLPQARPLEEEVKLPWETHRREGSKRPFTGRTEQSVRWEKESLTKSTLT</sequence>
<feature type="transmembrane region" description="Helical" evidence="9">
    <location>
        <begin position="176"/>
        <end position="197"/>
    </location>
</feature>
<reference evidence="11" key="1">
    <citation type="submission" date="2021-01" db="EMBL/GenBank/DDBJ databases">
        <authorList>
            <person name="Zahm M."/>
            <person name="Roques C."/>
            <person name="Cabau C."/>
            <person name="Klopp C."/>
            <person name="Donnadieu C."/>
            <person name="Jouanno E."/>
            <person name="Lampietro C."/>
            <person name="Louis A."/>
            <person name="Herpin A."/>
            <person name="Echchiki A."/>
            <person name="Berthelot C."/>
            <person name="Parey E."/>
            <person name="Roest-Crollius H."/>
            <person name="Braasch I."/>
            <person name="Postlethwait J."/>
            <person name="Bobe J."/>
            <person name="Montfort J."/>
            <person name="Bouchez O."/>
            <person name="Begum T."/>
            <person name="Mejri S."/>
            <person name="Adams A."/>
            <person name="Chen W.-J."/>
            <person name="Guiguen Y."/>
        </authorList>
    </citation>
    <scope>NUCLEOTIDE SEQUENCE</scope>
    <source>
        <tissue evidence="11">Blood</tissue>
    </source>
</reference>
<feature type="domain" description="SEFIR" evidence="10">
    <location>
        <begin position="213"/>
        <end position="399"/>
    </location>
</feature>
<dbReference type="Gene3D" id="3.40.50.11530">
    <property type="match status" value="1"/>
</dbReference>
<evidence type="ECO:0000256" key="8">
    <source>
        <dbReference type="SAM" id="MobiDB-lite"/>
    </source>
</evidence>
<comment type="caution">
    <text evidence="11">The sequence shown here is derived from an EMBL/GenBank/DDBJ whole genome shotgun (WGS) entry which is preliminary data.</text>
</comment>
<gene>
    <name evidence="11" type="ORF">AGOR_G00138760</name>
</gene>
<dbReference type="GO" id="GO:0016020">
    <property type="term" value="C:membrane"/>
    <property type="evidence" value="ECO:0007669"/>
    <property type="project" value="UniProtKB-SubCell"/>
</dbReference>
<dbReference type="PANTHER" id="PTHR15583:SF21">
    <property type="entry name" value="INTERLEUKIN-17 RECEPTOR E-LIKE"/>
    <property type="match status" value="1"/>
</dbReference>
<name>A0A8T3DDC0_9TELE</name>
<dbReference type="InterPro" id="IPR013568">
    <property type="entry name" value="SEFIR_dom"/>
</dbReference>
<protein>
    <recommendedName>
        <fullName evidence="10">SEFIR domain-containing protein</fullName>
    </recommendedName>
</protein>
<dbReference type="OrthoDB" id="9894203at2759"/>
<keyword evidence="3" id="KW-0732">Signal</keyword>
<keyword evidence="12" id="KW-1185">Reference proteome</keyword>
<evidence type="ECO:0000313" key="11">
    <source>
        <dbReference type="EMBL" id="KAI1892948.1"/>
    </source>
</evidence>
<dbReference type="EMBL" id="JAERUA010000012">
    <property type="protein sequence ID" value="KAI1892948.1"/>
    <property type="molecule type" value="Genomic_DNA"/>
</dbReference>